<accession>A0AAW1PVN5</accession>
<name>A0AAW1PVN5_9CHLO</name>
<gene>
    <name evidence="2" type="ORF">WJX73_003703</name>
</gene>
<dbReference type="PANTHER" id="PTHR28617:SF1">
    <property type="entry name" value="CILIA- AND FLAGELLA-ASSOCIATED PROTEIN 77"/>
    <property type="match status" value="1"/>
</dbReference>
<sequence>MSLQHTTSFSGAPAPGKDVRCGVVRDSMKTNATIQSQYCEVGQMRRTQFSQTAPSSLFGRQSSADHEGVREAIHQWRHHTPETTAVPELDFKTMNKLAAVKGVTGAREQRSFRAQHPRHIKPPSGPPDAACSPSLPKNKANHPTFGGPSVTDPASAPAAGDAQYTSLLPVLQGAHQNDWIKANIARSRKVQPYIPPGKTLASLGHATASRNQAEITLLGFNGTSSLDKFKMPRFLSVPAVVDTHRLSGTAY</sequence>
<dbReference type="InterPro" id="IPR029147">
    <property type="entry name" value="CFAP77"/>
</dbReference>
<comment type="caution">
    <text evidence="2">The sequence shown here is derived from an EMBL/GenBank/DDBJ whole genome shotgun (WGS) entry which is preliminary data.</text>
</comment>
<organism evidence="2 3">
    <name type="scientific">Symbiochloris irregularis</name>
    <dbReference type="NCBI Taxonomy" id="706552"/>
    <lineage>
        <taxon>Eukaryota</taxon>
        <taxon>Viridiplantae</taxon>
        <taxon>Chlorophyta</taxon>
        <taxon>core chlorophytes</taxon>
        <taxon>Trebouxiophyceae</taxon>
        <taxon>Trebouxiales</taxon>
        <taxon>Trebouxiaceae</taxon>
        <taxon>Symbiochloris</taxon>
    </lineage>
</organism>
<dbReference type="Pfam" id="PF14825">
    <property type="entry name" value="CFAP77"/>
    <property type="match status" value="1"/>
</dbReference>
<evidence type="ECO:0000256" key="1">
    <source>
        <dbReference type="SAM" id="MobiDB-lite"/>
    </source>
</evidence>
<evidence type="ECO:0000313" key="3">
    <source>
        <dbReference type="Proteomes" id="UP001465755"/>
    </source>
</evidence>
<keyword evidence="3" id="KW-1185">Reference proteome</keyword>
<dbReference type="EMBL" id="JALJOQ010000010">
    <property type="protein sequence ID" value="KAK9811964.1"/>
    <property type="molecule type" value="Genomic_DNA"/>
</dbReference>
<proteinExistence type="predicted"/>
<evidence type="ECO:0000313" key="2">
    <source>
        <dbReference type="EMBL" id="KAK9811964.1"/>
    </source>
</evidence>
<reference evidence="2 3" key="1">
    <citation type="journal article" date="2024" name="Nat. Commun.">
        <title>Phylogenomics reveals the evolutionary origins of lichenization in chlorophyte algae.</title>
        <authorList>
            <person name="Puginier C."/>
            <person name="Libourel C."/>
            <person name="Otte J."/>
            <person name="Skaloud P."/>
            <person name="Haon M."/>
            <person name="Grisel S."/>
            <person name="Petersen M."/>
            <person name="Berrin J.G."/>
            <person name="Delaux P.M."/>
            <person name="Dal Grande F."/>
            <person name="Keller J."/>
        </authorList>
    </citation>
    <scope>NUCLEOTIDE SEQUENCE [LARGE SCALE GENOMIC DNA]</scope>
    <source>
        <strain evidence="2 3">SAG 2036</strain>
    </source>
</reference>
<dbReference type="Proteomes" id="UP001465755">
    <property type="component" value="Unassembled WGS sequence"/>
</dbReference>
<protein>
    <submittedName>
        <fullName evidence="2">Uncharacterized protein</fullName>
    </submittedName>
</protein>
<dbReference type="PANTHER" id="PTHR28617">
    <property type="entry name" value="CILIA- AND FLAGELLA-ASSOCIATED PROTEIN 77"/>
    <property type="match status" value="1"/>
</dbReference>
<dbReference type="AlphaFoldDB" id="A0AAW1PVN5"/>
<feature type="region of interest" description="Disordered" evidence="1">
    <location>
        <begin position="104"/>
        <end position="158"/>
    </location>
</feature>